<accession>A0AAV9X508</accession>
<feature type="compositionally biased region" description="Polar residues" evidence="1">
    <location>
        <begin position="118"/>
        <end position="127"/>
    </location>
</feature>
<feature type="compositionally biased region" description="Basic and acidic residues" evidence="1">
    <location>
        <begin position="101"/>
        <end position="117"/>
    </location>
</feature>
<name>A0AAV9X508_9PEZI</name>
<keyword evidence="2" id="KW-0812">Transmembrane</keyword>
<evidence type="ECO:0000256" key="1">
    <source>
        <dbReference type="SAM" id="MobiDB-lite"/>
    </source>
</evidence>
<dbReference type="InterPro" id="IPR050899">
    <property type="entry name" value="DDRGK_domain-containing"/>
</dbReference>
<feature type="transmembrane region" description="Helical" evidence="2">
    <location>
        <begin position="240"/>
        <end position="261"/>
    </location>
</feature>
<evidence type="ECO:0000256" key="2">
    <source>
        <dbReference type="SAM" id="Phobius"/>
    </source>
</evidence>
<dbReference type="EMBL" id="JAVHJO010000009">
    <property type="protein sequence ID" value="KAK6537170.1"/>
    <property type="molecule type" value="Genomic_DNA"/>
</dbReference>
<comment type="caution">
    <text evidence="3">The sequence shown here is derived from an EMBL/GenBank/DDBJ whole genome shotgun (WGS) entry which is preliminary data.</text>
</comment>
<dbReference type="GO" id="GO:0044389">
    <property type="term" value="F:ubiquitin-like protein ligase binding"/>
    <property type="evidence" value="ECO:0007669"/>
    <property type="project" value="TreeGrafter"/>
</dbReference>
<feature type="compositionally biased region" description="Pro residues" evidence="1">
    <location>
        <begin position="299"/>
        <end position="308"/>
    </location>
</feature>
<dbReference type="Proteomes" id="UP001365542">
    <property type="component" value="Unassembled WGS sequence"/>
</dbReference>
<dbReference type="PANTHER" id="PTHR48176:SF1">
    <property type="entry name" value="DDRGK DOMAIN-CONTAINING PROTEIN 1"/>
    <property type="match status" value="1"/>
</dbReference>
<keyword evidence="4" id="KW-1185">Reference proteome</keyword>
<gene>
    <name evidence="3" type="ORF">TWF694_011367</name>
</gene>
<feature type="compositionally biased region" description="Basic and acidic residues" evidence="1">
    <location>
        <begin position="42"/>
        <end position="56"/>
    </location>
</feature>
<feature type="compositionally biased region" description="Basic and acidic residues" evidence="1">
    <location>
        <begin position="356"/>
        <end position="371"/>
    </location>
</feature>
<sequence>MPSKTKAINYTVEVVDKTGKAIHTSKTILGALREARDAYKNKRAERKAEREAEKAARRAIKQRAYEEELREARRARREARRAIEDDGRSEERRRERRERKERRMLEGGDNQTERGDNGSDTSSIYSAANGNRSVGELTIKSTTDLALPPLPTPPPEVDEEDDHLTALFVQVQDIIDHAAAAQSSVFTLVEALRRDPETLAMVGITLAEISTVVAKLTPTALAGLKVSWPVVFSFLASPQFAIMAGVGIGTTVILLGGYKIIKKMIYGEPAKPPEIIDMGGTVVDEGDVRTITEAGEATPLPPPVPPKDAAPKIDEIRIDDAAREREREKYHKSKKEAEEDPMAFGHYSERKRSRTHRGEGSRRASTDEFKRPSQIRSHTAPVDFRSADSAIMAKIQEPEAPALAFEIPKKDREGREGKSHRDREHREHRDRDRDREHRSKSSKSEDKRERSDDKDRKSSKRERDTKEVEDGLKALILRRRK</sequence>
<keyword evidence="2" id="KW-1133">Transmembrane helix</keyword>
<keyword evidence="2" id="KW-0472">Membrane</keyword>
<feature type="compositionally biased region" description="Basic and acidic residues" evidence="1">
    <location>
        <begin position="309"/>
        <end position="329"/>
    </location>
</feature>
<evidence type="ECO:0000313" key="3">
    <source>
        <dbReference type="EMBL" id="KAK6537170.1"/>
    </source>
</evidence>
<dbReference type="AlphaFoldDB" id="A0AAV9X508"/>
<feature type="region of interest" description="Disordered" evidence="1">
    <location>
        <begin position="293"/>
        <end position="481"/>
    </location>
</feature>
<evidence type="ECO:0000313" key="4">
    <source>
        <dbReference type="Proteomes" id="UP001365542"/>
    </source>
</evidence>
<feature type="compositionally biased region" description="Basic and acidic residues" evidence="1">
    <location>
        <begin position="63"/>
        <end position="72"/>
    </location>
</feature>
<proteinExistence type="predicted"/>
<protein>
    <submittedName>
        <fullName evidence="3">Uncharacterized protein</fullName>
    </submittedName>
</protein>
<feature type="compositionally biased region" description="Basic and acidic residues" evidence="1">
    <location>
        <begin position="80"/>
        <end position="93"/>
    </location>
</feature>
<feature type="compositionally biased region" description="Basic and acidic residues" evidence="1">
    <location>
        <begin position="407"/>
        <end position="472"/>
    </location>
</feature>
<organism evidence="3 4">
    <name type="scientific">Orbilia ellipsospora</name>
    <dbReference type="NCBI Taxonomy" id="2528407"/>
    <lineage>
        <taxon>Eukaryota</taxon>
        <taxon>Fungi</taxon>
        <taxon>Dikarya</taxon>
        <taxon>Ascomycota</taxon>
        <taxon>Pezizomycotina</taxon>
        <taxon>Orbiliomycetes</taxon>
        <taxon>Orbiliales</taxon>
        <taxon>Orbiliaceae</taxon>
        <taxon>Orbilia</taxon>
    </lineage>
</organism>
<feature type="region of interest" description="Disordered" evidence="1">
    <location>
        <begin position="42"/>
        <end position="127"/>
    </location>
</feature>
<reference evidence="3 4" key="1">
    <citation type="submission" date="2019-10" db="EMBL/GenBank/DDBJ databases">
        <authorList>
            <person name="Palmer J.M."/>
        </authorList>
    </citation>
    <scope>NUCLEOTIDE SEQUENCE [LARGE SCALE GENOMIC DNA]</scope>
    <source>
        <strain evidence="3 4">TWF694</strain>
    </source>
</reference>
<dbReference type="PANTHER" id="PTHR48176">
    <property type="entry name" value="DDRGK DOMAIN-CONTAINING PROTEIN 1"/>
    <property type="match status" value="1"/>
</dbReference>